<organism evidence="1 2">
    <name type="scientific">Truncatella angustata</name>
    <dbReference type="NCBI Taxonomy" id="152316"/>
    <lineage>
        <taxon>Eukaryota</taxon>
        <taxon>Fungi</taxon>
        <taxon>Dikarya</taxon>
        <taxon>Ascomycota</taxon>
        <taxon>Pezizomycotina</taxon>
        <taxon>Sordariomycetes</taxon>
        <taxon>Xylariomycetidae</taxon>
        <taxon>Amphisphaeriales</taxon>
        <taxon>Sporocadaceae</taxon>
        <taxon>Truncatella</taxon>
    </lineage>
</organism>
<dbReference type="GeneID" id="70129844"/>
<dbReference type="Proteomes" id="UP000758603">
    <property type="component" value="Unassembled WGS sequence"/>
</dbReference>
<gene>
    <name evidence="1" type="ORF">BKA67DRAFT_541538</name>
</gene>
<accession>A0A9P8RFZ6</accession>
<dbReference type="AlphaFoldDB" id="A0A9P8RFZ6"/>
<comment type="caution">
    <text evidence="1">The sequence shown here is derived from an EMBL/GenBank/DDBJ whole genome shotgun (WGS) entry which is preliminary data.</text>
</comment>
<evidence type="ECO:0000313" key="1">
    <source>
        <dbReference type="EMBL" id="KAH6645309.1"/>
    </source>
</evidence>
<dbReference type="EMBL" id="JAGPXC010000011">
    <property type="protein sequence ID" value="KAH6645309.1"/>
    <property type="molecule type" value="Genomic_DNA"/>
</dbReference>
<protein>
    <submittedName>
        <fullName evidence="1">Uncharacterized protein</fullName>
    </submittedName>
</protein>
<evidence type="ECO:0000313" key="2">
    <source>
        <dbReference type="Proteomes" id="UP000758603"/>
    </source>
</evidence>
<name>A0A9P8RFZ6_9PEZI</name>
<proteinExistence type="predicted"/>
<keyword evidence="2" id="KW-1185">Reference proteome</keyword>
<reference evidence="1" key="1">
    <citation type="journal article" date="2021" name="Nat. Commun.">
        <title>Genetic determinants of endophytism in the Arabidopsis root mycobiome.</title>
        <authorList>
            <person name="Mesny F."/>
            <person name="Miyauchi S."/>
            <person name="Thiergart T."/>
            <person name="Pickel B."/>
            <person name="Atanasova L."/>
            <person name="Karlsson M."/>
            <person name="Huettel B."/>
            <person name="Barry K.W."/>
            <person name="Haridas S."/>
            <person name="Chen C."/>
            <person name="Bauer D."/>
            <person name="Andreopoulos W."/>
            <person name="Pangilinan J."/>
            <person name="LaButti K."/>
            <person name="Riley R."/>
            <person name="Lipzen A."/>
            <person name="Clum A."/>
            <person name="Drula E."/>
            <person name="Henrissat B."/>
            <person name="Kohler A."/>
            <person name="Grigoriev I.V."/>
            <person name="Martin F.M."/>
            <person name="Hacquard S."/>
        </authorList>
    </citation>
    <scope>NUCLEOTIDE SEQUENCE</scope>
    <source>
        <strain evidence="1">MPI-SDFR-AT-0073</strain>
    </source>
</reference>
<sequence length="103" mass="11445">MTEIDKTLFKSSCDLIISGAHHDRWVTNFYVGNNYSKHPLFVLAGSTAKSGFETNFTVSTYHGYEFVGAITEDVTSLRNSSIVSPWVPSDRLASNATHTDARR</sequence>
<dbReference type="RefSeq" id="XP_045951823.1">
    <property type="nucleotide sequence ID" value="XM_046100952.1"/>
</dbReference>